<evidence type="ECO:0000313" key="2">
    <source>
        <dbReference type="Proteomes" id="UP000052943"/>
    </source>
</evidence>
<keyword evidence="1" id="KW-0418">Kinase</keyword>
<dbReference type="InterPro" id="IPR052648">
    <property type="entry name" value="Ser-tRNA(Sec)_kinase"/>
</dbReference>
<dbReference type="Gene3D" id="3.40.50.300">
    <property type="entry name" value="P-loop containing nucleotide triphosphate hydrolases"/>
    <property type="match status" value="1"/>
</dbReference>
<accession>A0A0W8BLT4</accession>
<sequence length="331" mass="37802">MAGRLCDAVLVLVSGLPAAGKTTLAKHLAAHSSTPSRLYERISFDDLYDQMASEDTSSKPAEFDPEQWKVCQRDMVVRVTRRLEELKASDTSKAATPQLVLLVDDNFQYRSQRKRFFQLSTELNCGFGLVYVNVSGDICRERNASRNKGARVPDETFQRMVTVFEPPNGDQNPWEVNTCELTSSSDVSDIEELMDTLVQQADKELKERRWLHIEKTKEKAQQVRLDLTFSYYSVPNVNGPVAQRRDRLATQRSVLHRVDLQLRQWISAQLQDEVVLSRGIPKAQLASQLNQRRKKFLESLKRSPSDIAASFPEDIDQVVVSLVLRFQQQQE</sequence>
<dbReference type="SUPFAM" id="SSF52540">
    <property type="entry name" value="P-loop containing nucleoside triphosphate hydrolases"/>
    <property type="match status" value="1"/>
</dbReference>
<dbReference type="Proteomes" id="UP000052943">
    <property type="component" value="Unassembled WGS sequence"/>
</dbReference>
<dbReference type="OrthoDB" id="9972657at2759"/>
<dbReference type="GO" id="GO:0000049">
    <property type="term" value="F:tRNA binding"/>
    <property type="evidence" value="ECO:0007669"/>
    <property type="project" value="TreeGrafter"/>
</dbReference>
<dbReference type="InterPro" id="IPR027417">
    <property type="entry name" value="P-loop_NTPase"/>
</dbReference>
<gene>
    <name evidence="1" type="ORF">AM587_10015867</name>
</gene>
<dbReference type="PANTHER" id="PTHR20873:SF0">
    <property type="entry name" value="L-SERYL-TRNA(SEC) KINASE"/>
    <property type="match status" value="1"/>
</dbReference>
<dbReference type="STRING" id="4790.A0A0W8BLT4"/>
<dbReference type="AlphaFoldDB" id="A0A0W8BLT4"/>
<proteinExistence type="predicted"/>
<dbReference type="PANTHER" id="PTHR20873">
    <property type="entry name" value="L-SERYL-TRNA(SEC) KINASE"/>
    <property type="match status" value="1"/>
</dbReference>
<reference evidence="1 2" key="1">
    <citation type="submission" date="2015-11" db="EMBL/GenBank/DDBJ databases">
        <title>Genomes and virulence difference between two physiological races of Phytophthora nicotianae.</title>
        <authorList>
            <person name="Liu H."/>
            <person name="Ma X."/>
            <person name="Yu H."/>
            <person name="Fang D."/>
            <person name="Li Y."/>
            <person name="Wang X."/>
            <person name="Wang W."/>
            <person name="Dong Y."/>
            <person name="Xiao B."/>
        </authorList>
    </citation>
    <scope>NUCLEOTIDE SEQUENCE [LARGE SCALE GENOMIC DNA]</scope>
    <source>
        <strain evidence="2">race 0</strain>
    </source>
</reference>
<organism evidence="1 2">
    <name type="scientific">Phytophthora nicotianae</name>
    <name type="common">Potato buckeye rot agent</name>
    <name type="synonym">Phytophthora parasitica</name>
    <dbReference type="NCBI Taxonomy" id="4792"/>
    <lineage>
        <taxon>Eukaryota</taxon>
        <taxon>Sar</taxon>
        <taxon>Stramenopiles</taxon>
        <taxon>Oomycota</taxon>
        <taxon>Peronosporomycetes</taxon>
        <taxon>Peronosporales</taxon>
        <taxon>Peronosporaceae</taxon>
        <taxon>Phytophthora</taxon>
    </lineage>
</organism>
<dbReference type="Pfam" id="PF13671">
    <property type="entry name" value="AAA_33"/>
    <property type="match status" value="1"/>
</dbReference>
<dbReference type="GO" id="GO:0016301">
    <property type="term" value="F:kinase activity"/>
    <property type="evidence" value="ECO:0007669"/>
    <property type="project" value="UniProtKB-KW"/>
</dbReference>
<keyword evidence="1" id="KW-0808">Transferase</keyword>
<evidence type="ECO:0000313" key="1">
    <source>
        <dbReference type="EMBL" id="KUF72794.1"/>
    </source>
</evidence>
<comment type="caution">
    <text evidence="1">The sequence shown here is derived from an EMBL/GenBank/DDBJ whole genome shotgun (WGS) entry which is preliminary data.</text>
</comment>
<name>A0A0W8BLT4_PHYNI</name>
<protein>
    <submittedName>
        <fullName evidence="1">L-seryl-tRNA(Sec) kinase</fullName>
    </submittedName>
</protein>
<dbReference type="EMBL" id="LNFO01006039">
    <property type="protein sequence ID" value="KUF72794.1"/>
    <property type="molecule type" value="Genomic_DNA"/>
</dbReference>